<reference evidence="2" key="1">
    <citation type="journal article" date="2011" name="Plant Physiol.">
        <title>Comprehensive sequence analysis of 24,783 barley full-length cDNAs derived from 12 clone libraries.</title>
        <authorList>
            <person name="Matsumoto T."/>
            <person name="Tanaka T."/>
            <person name="Sakai H."/>
            <person name="Amano N."/>
            <person name="Kanamori H."/>
            <person name="Kurita K."/>
            <person name="Kikuta A."/>
            <person name="Kamiya K."/>
            <person name="Yamamoto M."/>
            <person name="Ikawa H."/>
            <person name="Fujii N."/>
            <person name="Hori K."/>
            <person name="Itoh T."/>
            <person name="Sato K."/>
        </authorList>
    </citation>
    <scope>NUCLEOTIDE SEQUENCE</scope>
    <source>
        <tissue evidence="2">Shoot</tissue>
    </source>
</reference>
<proteinExistence type="evidence at transcript level"/>
<accession>F2D2I8</accession>
<dbReference type="AlphaFoldDB" id="F2D2I8"/>
<feature type="region of interest" description="Disordered" evidence="1">
    <location>
        <begin position="42"/>
        <end position="62"/>
    </location>
</feature>
<evidence type="ECO:0000313" key="2">
    <source>
        <dbReference type="EMBL" id="BAJ89309.1"/>
    </source>
</evidence>
<protein>
    <submittedName>
        <fullName evidence="2">Predicted protein</fullName>
    </submittedName>
</protein>
<name>F2D2I8_HORVV</name>
<organism evidence="2">
    <name type="scientific">Hordeum vulgare subsp. vulgare</name>
    <name type="common">Domesticated barley</name>
    <dbReference type="NCBI Taxonomy" id="112509"/>
    <lineage>
        <taxon>Eukaryota</taxon>
        <taxon>Viridiplantae</taxon>
        <taxon>Streptophyta</taxon>
        <taxon>Embryophyta</taxon>
        <taxon>Tracheophyta</taxon>
        <taxon>Spermatophyta</taxon>
        <taxon>Magnoliopsida</taxon>
        <taxon>Liliopsida</taxon>
        <taxon>Poales</taxon>
        <taxon>Poaceae</taxon>
        <taxon>BOP clade</taxon>
        <taxon>Pooideae</taxon>
        <taxon>Triticodae</taxon>
        <taxon>Triticeae</taxon>
        <taxon>Hordeinae</taxon>
        <taxon>Hordeum</taxon>
    </lineage>
</organism>
<sequence>MEETEDDNAMEPRRSLRVRELHEVEEFVSDDEIDDVPINEDEIEFESDDDGVGIEETNDNGL</sequence>
<evidence type="ECO:0000256" key="1">
    <source>
        <dbReference type="SAM" id="MobiDB-lite"/>
    </source>
</evidence>
<dbReference type="EMBL" id="AK358095">
    <property type="protein sequence ID" value="BAJ89309.1"/>
    <property type="molecule type" value="mRNA"/>
</dbReference>